<dbReference type="Pfam" id="PF12867">
    <property type="entry name" value="DinB_2"/>
    <property type="match status" value="1"/>
</dbReference>
<dbReference type="InterPro" id="IPR034660">
    <property type="entry name" value="DinB/YfiT-like"/>
</dbReference>
<dbReference type="Gene3D" id="1.20.120.450">
    <property type="entry name" value="dinb family like domain"/>
    <property type="match status" value="1"/>
</dbReference>
<sequence length="174" mass="19709">MSRDELRQALAARTEEVAAVVEALETEAFSRGSAEQWSPAHHLDHLTRSHKVLAMALSMPRDRFGWGTRPVGTPGQAYDALRNEYLRRLREQGVKATGRFVPEPHGAPHEQLDQYRQSVDLLTHHLMAYVNEAELDTATLPHPVLGELSVRELLLFTLYHNEHHLRGLTAQEPL</sequence>
<proteinExistence type="predicted"/>
<dbReference type="RefSeq" id="WP_157459397.1">
    <property type="nucleotide sequence ID" value="NZ_WQLB01000013.1"/>
</dbReference>
<keyword evidence="3" id="KW-1185">Reference proteome</keyword>
<reference evidence="2 3" key="1">
    <citation type="submission" date="2019-12" db="EMBL/GenBank/DDBJ databases">
        <title>Deinococcus sp. HMF7620 Genome sequencing and assembly.</title>
        <authorList>
            <person name="Kang H."/>
            <person name="Kim H."/>
            <person name="Joh K."/>
        </authorList>
    </citation>
    <scope>NUCLEOTIDE SEQUENCE [LARGE SCALE GENOMIC DNA]</scope>
    <source>
        <strain evidence="2 3">HMF7620</strain>
    </source>
</reference>
<protein>
    <recommendedName>
        <fullName evidence="1">DinB-like domain-containing protein</fullName>
    </recommendedName>
</protein>
<evidence type="ECO:0000313" key="3">
    <source>
        <dbReference type="Proteomes" id="UP000483286"/>
    </source>
</evidence>
<organism evidence="2 3">
    <name type="scientific">Deinococcus arboris</name>
    <dbReference type="NCBI Taxonomy" id="2682977"/>
    <lineage>
        <taxon>Bacteria</taxon>
        <taxon>Thermotogati</taxon>
        <taxon>Deinococcota</taxon>
        <taxon>Deinococci</taxon>
        <taxon>Deinococcales</taxon>
        <taxon>Deinococcaceae</taxon>
        <taxon>Deinococcus</taxon>
    </lineage>
</organism>
<comment type="caution">
    <text evidence="2">The sequence shown here is derived from an EMBL/GenBank/DDBJ whole genome shotgun (WGS) entry which is preliminary data.</text>
</comment>
<dbReference type="Proteomes" id="UP000483286">
    <property type="component" value="Unassembled WGS sequence"/>
</dbReference>
<dbReference type="InterPro" id="IPR024775">
    <property type="entry name" value="DinB-like"/>
</dbReference>
<dbReference type="SUPFAM" id="SSF109854">
    <property type="entry name" value="DinB/YfiT-like putative metalloenzymes"/>
    <property type="match status" value="1"/>
</dbReference>
<gene>
    <name evidence="2" type="ORF">GO986_11245</name>
</gene>
<accession>A0A7C9M902</accession>
<dbReference type="AlphaFoldDB" id="A0A7C9M902"/>
<evidence type="ECO:0000259" key="1">
    <source>
        <dbReference type="Pfam" id="PF12867"/>
    </source>
</evidence>
<evidence type="ECO:0000313" key="2">
    <source>
        <dbReference type="EMBL" id="MVN87343.1"/>
    </source>
</evidence>
<feature type="domain" description="DinB-like" evidence="1">
    <location>
        <begin position="11"/>
        <end position="166"/>
    </location>
</feature>
<dbReference type="EMBL" id="WQLB01000013">
    <property type="protein sequence ID" value="MVN87343.1"/>
    <property type="molecule type" value="Genomic_DNA"/>
</dbReference>
<name>A0A7C9M902_9DEIO</name>